<dbReference type="CDD" id="cd11659">
    <property type="entry name" value="SANT_CDC5_II"/>
    <property type="match status" value="1"/>
</dbReference>
<evidence type="ECO:0000259" key="17">
    <source>
        <dbReference type="PROSITE" id="PS51294"/>
    </source>
</evidence>
<dbReference type="GO" id="GO:0005681">
    <property type="term" value="C:spliceosomal complex"/>
    <property type="evidence" value="ECO:0007669"/>
    <property type="project" value="UniProtKB-KW"/>
</dbReference>
<dbReference type="InterPro" id="IPR010071">
    <property type="entry name" value="AA_adenyl_dom"/>
</dbReference>
<dbReference type="GO" id="GO:0010106">
    <property type="term" value="P:cellular response to iron ion starvation"/>
    <property type="evidence" value="ECO:0007669"/>
    <property type="project" value="UniProtKB-ARBA"/>
</dbReference>
<keyword evidence="6" id="KW-0507">mRNA processing</keyword>
<dbReference type="GO" id="GO:0043041">
    <property type="term" value="P:amino acid activation for nonribosomal peptide biosynthetic process"/>
    <property type="evidence" value="ECO:0007669"/>
    <property type="project" value="TreeGrafter"/>
</dbReference>
<dbReference type="InterPro" id="IPR020845">
    <property type="entry name" value="AMP-binding_CS"/>
</dbReference>
<dbReference type="FunFam" id="1.10.10.60:FF:000021">
    <property type="entry name" value="CDC5 cell division cycle 5-like"/>
    <property type="match status" value="1"/>
</dbReference>
<dbReference type="PROSITE" id="PS51294">
    <property type="entry name" value="HTH_MYB"/>
    <property type="match status" value="2"/>
</dbReference>
<dbReference type="Gene3D" id="3.40.50.12780">
    <property type="entry name" value="N-terminal domain of ligase-like"/>
    <property type="match status" value="3"/>
</dbReference>
<keyword evidence="5" id="KW-0436">Ligase</keyword>
<dbReference type="Pfam" id="PF00668">
    <property type="entry name" value="Condensation"/>
    <property type="match status" value="6"/>
</dbReference>
<name>A0A420J3Z5_9PEZI</name>
<dbReference type="PROSITE" id="PS50075">
    <property type="entry name" value="CARRIER"/>
    <property type="match status" value="5"/>
</dbReference>
<dbReference type="InterPro" id="IPR021786">
    <property type="entry name" value="Cdc5p/Cef1_C"/>
</dbReference>
<comment type="similarity">
    <text evidence="12">Belongs to the NRP synthetase family.</text>
</comment>
<dbReference type="PROSITE" id="PS50090">
    <property type="entry name" value="MYB_LIKE"/>
    <property type="match status" value="2"/>
</dbReference>
<evidence type="ECO:0000313" key="19">
    <source>
        <dbReference type="Proteomes" id="UP000283383"/>
    </source>
</evidence>
<evidence type="ECO:0000256" key="6">
    <source>
        <dbReference type="ARBA" id="ARBA00022664"/>
    </source>
</evidence>
<sequence>MAKPLSILNDPAEILSGPQLLHDFVMWDYHPDKCAIDFTCGDRRQRYSYQDLQSCVAVLALKIKVILASSQRATSNVIPVFLPQSPALYISYLAILVSGNAFCPVKLDTPRNRIKFVVDNTATSVLITTSDRHDLVSWEDGPTIILVDEFVAPPKNFQRIEMPLNVKPDDLAYIIYTSGSTGKPKGVQVTHMAVSQSLLAHQKYIPSFKRFLQFAAPSFDVSIFEIFFTLSRACTIVGCKRSQLLNDLSGTINTLKIDAAELTPTVISSLIERRSNVPELKLLISTGEFITIPILREFGGSEIKPSMLYGLYGPTEATIHCTISPEMSATAKPNNVGIPLSTVSTFIAVPISSAENAAKLKFLPIGEIGELVLAGPQLSRGYFKSPEQNNLAFVSLEGKKYYRTGDKARQLKDGSIELHGRIYEDQVKLRGQRVELGEIEDAIYRHPGIKFVTSTIVKDAIIGFAIVDDRVTNSKEVMETCAKWLPKSIMPREIILRAMFPYLASGKVDKKKLVLEYQEERIYKYPDDQIIESEPERLVKSILYDIFGPFSRESQLSAIGLDSLSAIKVTSKLRASGFIIDIILLLQAQNLDELVKLCIDSKISSSQNSNLSLKGNQRNFKISQIHLSDLSDDIEYILPCTPQQLAMLSESIRDETLYRNWIKLDIKSAIKSENIIQILHDLSKSNPILRTGFMETQSPSGYIQFIYKKIHDTRFELVSSFKYEFNKLKDSSLEFPIRFQILSESSNLKVLIHIHHALYDAWTLDLLLDDLNSLLASKPLFKRPSFELVVNSFSEVEGSNTKNWSIEDYWKDHLAYFNPKQLPSFCSNPTSVPVLSISRLQTSFLFSDVEAVSRRLLTSSQSIFQAAFAVILSSYLGTSDICFGTVFSGRTLPVDGIENVVGPCIVTLPIRIDITTSETLCDIVQQLNSTNRKHLEYIKTPLRDIKMAGKFKSDIALFDTLLILQQTLHPSDIIREHVSLIDSEDIVEFNLILEIIPHIGNIELKVTYRQRIIPEFQVKLFLQQIEQLIRQILSKSERPLKTIYKTLDQSLLSISNDDPENTHLDARLHSDVEEMALRDPNRPAIIFANSLCDNNFDLKTVSYLELNFRANKIARCLIELGASSDQLVCICLEKSIELYTCILATTKTGAAWLPLTPDTPLERLDYILRQSRAQVAVIHSSLWPKFASHSIKILLVDKIDILNFSANDLDLKASLDNLAYAIYTSGSTGRPKGVLISQRNILSNLSALESVYPKSKETRLLQFCSHTFDVSIGEIFFTWRIGGCLCSATNDVLFQDLEYAICTMKITHLSLTTTVASLINPENVPCVEFLVISGEVMTSRIYDSWVDRNLWIGYGPSETTNIVTLSSIGTGNFILGGIGYVLKNTSAFVLSSDSDFIPVPRGGEGELCFGGSQIFRGYMENENNEGKIIEHPKFGRIYRSGDYGRLMPDGSFVFLGRKDDRVKIRGQRVELGEINNTVISSNPEISNCTTILIEGKNHMDQRLVCFWTPKNQSLAELKFLQIDQTTVTRLHQSINSALPNYMIPSAMIPVTFFPTTPSGKIDSARLVNLFHEFSKLYFESSLHNIKSSLRYQFDPIEKEIAIAVAQVTHKSLIEIKADTSFFSLGFDSISAIHLAKILRQSINYQLTVSEILRFPSVVRLAERISDGKNKKSALLPITSKDFSFDQSFLKSIIRKYQVRGKKVQSILPCTPLQEAMLSAAELSTKMVYYSQVVFEIKIDIFKLEQLWKEMVQRHGILRTCFKRTELQKNIYVQVILSDYDLRFGSITQLSEIGSSIYSFEPPYSLDILRSTKTNKLVISMHHALYDATAISILYDEIQAIYYGQNLEPAISFEPFLMFLESNDLEKGDYFWTKYLKNCPFSKFTSEKPSIQFLASAQTHSIMSASSLKWVEMKSMKHETSLLSIFMTVWASVLAETLRETDVCFGNVISGRNIPIPGIERLVAPCFNTIPSRIKNIQDLSYIEAYRIFQNLNAEVLPFQFMPLRRIQSKLSHDGSPLFDTIFVMQRPKQKLDDSIWSIEKDSGYTQFPLVFELILNNEEDNILIRLHSYSTIIAENNAIKILKLFDQRLHEGLQNPRIQLLNSTLRAELLHEKRFPQTKRKLSTDYSLSRALSKDEIELRAIIAEFSDIPICKINISDSFFFLGLDSINILQFASRLRKRGHLVRASDILENSNIKKLNNFLKSQDKNLVRDMNLRSDTFANLKKSCYDYICHKYGILKENIETIRPCTSFQQGMIARTIQSDGKEYFNSFWLKFPIQTSITKLKDAWTVACQNHEIFRSGFASTENVKIPFVMITHRNFTLPWVETDIQSQDEIETFKRLLYRPWCLKFRSLEDKIIIQFIVHHALYDAISIQMFFTDVARSYKSLDSINRPPINLLLNAILLESEKNIEEKKSFWNMDENKFRMNRFPDLNPVRIIETNCEVQEKILKSKSSVLEARCRENSITMQTAAQAAWARLLVNYIGGTSITFGTVLSGRSAHEDADQIPFPSAVTLPVYCNVFGTNAELLARTMNFNLKVYRHQFTPLTFIQKLSESSKSRNFDTIFTYQRTSISENDIKVPWEIFKEDSFVDYVLSLELLSLANDQLKSRLTFKLDMIPPQQAQLILNQYEELLYDVLLNPDNPCDIAPQIDLSLLSITPSKELELPGSVTLVHEFVVCGAQNHPEKLAFEFATNLDIKNFQSKIWTYDELDKISNKVANYLLQFGFEPGEAIAVCFDKCPEAYFANIGILKAGYVYVALDPNSPTDRLEFILKDAGARAILMDGKAKNKSSYLFNKPILNLDLNTISSFSQEPPNLSRRIKPGDISYYLYTSGTTGTPKGCMITHENVVQFSRAFSRIFDGHWTNDSRFLQFASYHFDVSIMEQFWSWSVGICVVSAPRDIIFESITGAIQALGITHIDLTPSLARMINPEDVPSLCRGVFITGGEQLEKEILDKWSAFGCLYNAYGPTEATIGCTMNPRISSNDKPTNIGPAYVNVGTYVLKPDTELPTLRGGIGELCVSGKLICKGYLNNAVLTSQKFPTLKKSNERVYRTGDLVRILHDGSFMFLGRADSQVKLRGQRLEIIEVKEAIRKNVQEVEEIVILILKHKTQANDHLIAFFVTFSTDPSEIIQAMRSACKSWLPGYMVPSHFIPVKNIPLSINNKVDTKRLAAVYNEFTIEDLQKLSLISQQGSKWSLHEKEMISKISSALSVDESVLKRNTNIFELGLDSISMIGFSCALQNLGLKNASLSMIRKNPSISGLVRALLSENLSDTKVYNAYMSASQKIIAFSQKHIFRVCKELGVEKDDIESISPCTPIQEGMIYKYMENEHALYFNKFLFRLLEKVNTQKLLAAWNDVVSHLEVLRIKFIATDDGFCQVVMRKNIVSWDRAKDYKTIDKMDALKTPFCLSLNKNVLTFQIFHGLYDENSLTLLLRHVISRYNDIQMIDYGPSFISSLPYGPLANISGAEEFWNSHFKEWSPSSIPVDTSCTDYVTKITSFINLEGFEAIRKQLGVAPQAIIEACWIAALQKKLQLNFMMGIVVSGRAIELDTSKIVGPFFNTIPFYINLRPHATLKEVISVCQDFNMQMQEFQHTSLNDIKKWVQAKHGRFEIFQTIFNFQRQEMNLDELSNDLWQVIHSDPILDYPLALEAKLSSDSRQLSLSIFAHSSMLTKDDTAALMKQTEDCIREILGSEGKNRVSNSSVLQNYSSGIDYRFGLDVRSPAEDIVFYWTPDTLTIRKEIAILANISQDIVKESSSIYELGLDSIDVIKLFSRLKQQDMEITVSDIIRCQTISRMVCKIKKIKKNTDDSNTLLQNINQKLMAYFTESDILTDDVEIILPATPLQQSMVSKMEMSDFEIYFTVDGFKVSRNVDLIKLKDAIEIVIQASPILRTSFYEVDDPKIPVRYSQVVYKYLKNNFNCQSTTLDSEQTFDEYLNQFRNEIVIQAKETRKLFYFQNVMAVGSNYLVIAISHALYDGKSLQLIHEDIRRAYNDQIVRRPDFMPYLEHIFLSTTENAKRFWRARLSDLPATKIPVQKSNICDPNDSFLLKKKSRVLLADIEALCKSVRVTIQTLGQTCWALVLSHLMKQLDVAFGTVITGRNSEEAAEIMFPLMNTIILRSVIHGNLAEMLQYMQEINDSNFQYQNFPISMAQVYAFSSRKEFIKVDETNLFDSLFIYQGRQPAPDKNLLYEWKYGISEIDIPICVEMQISSDGYLSWTIACKSTAHSRSETEDLLEALDFTLERIIHSTSSPSTIFHEDGVSICGLPKFIPNESRADKRKSKGNIPRIENNSWSTIELHIRKSLCEISGVLEEDIQQNMTIYHLGLDSILVLKLPALLRNYGVKLNVSSILKGQTISEMSKSAEIVETNPSRSLDFKKILADATASSELSKELETLETEISRIQYVMPATAGQYFMIRQWQVNNGAIFNGGFKHFISSQFKRIDLESAWSMLLSRHDILRTGFLDDGINIYQVIFKNPPNEIIYCSEQGNLETHVSRSNLKRPPLNLIVQKLQNDTVRLNFMIHHALYDGISLQNLLGGFLSLYQGLKIESSALSFKTFVAQSIFYSSMSNMQEKWKSYLIHYDNSPSDPVNEIAVKQRTNFTSHSNKILNLIQKAKEIGSNMVSASLSQIFEWTGIRVDFSTNIVRAPSSQASTNVKFLHPSDMNVKTESDNLWEAIHASHEHTVLDKTPSPIATHFSKKAFLPMFEFELYHHEDMIDISISSPLHLISNEEADYFTRRFIKICSLEKPQLEYWLIVCNYTPITAVYPKGCVEMPVVKGGVWTNIEDEILKASVSKYGLNQWARVSSLLARKTPKQCKARWNEWLDPGIRKIEWSKEEDEKLLHLAKLMPTQWRTIAPIVGRTATQCLERYQRLLDEAEHKEAAELGLGGPDGGETKAPSADDVRRLRPGELDPDPESKPARPDTIDLDEDEKEMLSEARARLANTQGKKAKRKARERQLEESRRLAVLQKRRELKNAGINIKIVNRKKGQMDYNADIPFEKKAAPGFYDTEEETLQNEKEREIFDPRKQQLANKRKVNQDDDPERKRRKGDKEAPSASYQAAMKAGQQQKIREAEQSSKRKPLILPAPQVGERELEEIVKMGMIGERANVMAKASENDATKGLINTYSENHTGAPIRTPMAPPQENHIANEIRNIKALTNTQSSILGGENTPLYQGTGSTGFEGANPRKQQIATPNPLATPYSRINGIGATPMGPPRLPGETPLRTPRDKFALNSTGELQLVGNTPQEIIFRDQAMKQKLKTGLLSLPKPKETDWELELPESKKEPISNQEISGEDAEIRDRRIKQAKEALEKAEFLRRTQVIQRGLPTPKSIDANSLLSRISEKTEPTQAAILRETILLQISDAISFGAQEIKLNPDISTLETFSDDALAQARSEINQAMTKEDVQRSNQISQELYQLLQPLSLYPASDHSKEDGLFNKNSFSKLFDDAQESLITEATKNNKMEKKLSLHLGGYHKRAKTLRQKIVEASDALDKATYSLHSFRTLQMSESIAIQRRLESLKEEVAFISRRERLAQDLYREIMQELKQQT</sequence>
<feature type="domain" description="Carrier" evidence="15">
    <location>
        <begin position="2130"/>
        <end position="2206"/>
    </location>
</feature>
<dbReference type="CDD" id="cd19542">
    <property type="entry name" value="CT_NRPS-like"/>
    <property type="match status" value="1"/>
</dbReference>
<dbReference type="InterPro" id="IPR036736">
    <property type="entry name" value="ACP-like_sf"/>
</dbReference>
<dbReference type="CDD" id="cd00167">
    <property type="entry name" value="SANT"/>
    <property type="match status" value="1"/>
</dbReference>
<keyword evidence="4" id="KW-0597">Phosphoprotein</keyword>
<dbReference type="InterPro" id="IPR009081">
    <property type="entry name" value="PP-bd_ACP"/>
</dbReference>
<dbReference type="InterPro" id="IPR047240">
    <property type="entry name" value="SANT_CDC5L_II"/>
</dbReference>
<comment type="pathway">
    <text evidence="1">Siderophore biosynthesis.</text>
</comment>
<evidence type="ECO:0000259" key="15">
    <source>
        <dbReference type="PROSITE" id="PS50075"/>
    </source>
</evidence>
<dbReference type="InterPro" id="IPR000873">
    <property type="entry name" value="AMP-dep_synth/lig_dom"/>
</dbReference>
<keyword evidence="9" id="KW-0238">DNA-binding</keyword>
<feature type="domain" description="HTH myb-type" evidence="17">
    <location>
        <begin position="4778"/>
        <end position="4833"/>
    </location>
</feature>
<keyword evidence="10" id="KW-0508">mRNA splicing</keyword>
<dbReference type="Gene3D" id="3.30.559.10">
    <property type="entry name" value="Chloramphenicol acetyltransferase-like domain"/>
    <property type="match status" value="6"/>
</dbReference>
<dbReference type="Gene3D" id="1.10.10.60">
    <property type="entry name" value="Homeodomain-like"/>
    <property type="match status" value="2"/>
</dbReference>
<dbReference type="CDD" id="cd05918">
    <property type="entry name" value="A_NRPS_SidN3_like"/>
    <property type="match status" value="2"/>
</dbReference>
<feature type="compositionally biased region" description="Basic and acidic residues" evidence="14">
    <location>
        <begin position="5042"/>
        <end position="5059"/>
    </location>
</feature>
<evidence type="ECO:0000256" key="2">
    <source>
        <dbReference type="ARBA" id="ARBA00010506"/>
    </source>
</evidence>
<protein>
    <submittedName>
        <fullName evidence="18">Putative nonribosomal siderophore peptide synthase</fullName>
    </submittedName>
</protein>
<evidence type="ECO:0000256" key="9">
    <source>
        <dbReference type="ARBA" id="ARBA00023125"/>
    </source>
</evidence>
<feature type="domain" description="Carrier" evidence="15">
    <location>
        <begin position="1594"/>
        <end position="1668"/>
    </location>
</feature>
<keyword evidence="3" id="KW-0596">Phosphopantetheine</keyword>
<dbReference type="InterPro" id="IPR006162">
    <property type="entry name" value="Ppantetheine_attach_site"/>
</dbReference>
<dbReference type="NCBIfam" id="TIGR01733">
    <property type="entry name" value="AA-adenyl-dom"/>
    <property type="match status" value="1"/>
</dbReference>
<dbReference type="InterPro" id="IPR045851">
    <property type="entry name" value="AMP-bd_C_sf"/>
</dbReference>
<evidence type="ECO:0000256" key="4">
    <source>
        <dbReference type="ARBA" id="ARBA00022553"/>
    </source>
</evidence>
<feature type="domain" description="Myb-like" evidence="16">
    <location>
        <begin position="4778"/>
        <end position="4829"/>
    </location>
</feature>
<feature type="compositionally biased region" description="Basic and acidic residues" evidence="14">
    <location>
        <begin position="4904"/>
        <end position="4929"/>
    </location>
</feature>
<feature type="region of interest" description="Disordered" evidence="14">
    <location>
        <begin position="4888"/>
        <end position="4966"/>
    </location>
</feature>
<dbReference type="InterPro" id="IPR001242">
    <property type="entry name" value="Condensation_dom"/>
</dbReference>
<dbReference type="FunFam" id="3.40.50.12780:FF:000024">
    <property type="entry name" value="Nonribosomal siderophore peptide synthase SidC"/>
    <property type="match status" value="2"/>
</dbReference>
<evidence type="ECO:0000256" key="1">
    <source>
        <dbReference type="ARBA" id="ARBA00004924"/>
    </source>
</evidence>
<dbReference type="InterPro" id="IPR023213">
    <property type="entry name" value="CAT-like_dom_sf"/>
</dbReference>
<keyword evidence="11" id="KW-0539">Nucleus</keyword>
<dbReference type="Gene3D" id="3.30.559.30">
    <property type="entry name" value="Nonribosomal peptide synthetase, condensation domain"/>
    <property type="match status" value="5"/>
</dbReference>
<dbReference type="SMART" id="SM00717">
    <property type="entry name" value="SANT"/>
    <property type="match status" value="2"/>
</dbReference>
<feature type="domain" description="Carrier" evidence="15">
    <location>
        <begin position="3193"/>
        <end position="3270"/>
    </location>
</feature>
<dbReference type="NCBIfam" id="NF003417">
    <property type="entry name" value="PRK04813.1"/>
    <property type="match status" value="3"/>
</dbReference>
<dbReference type="GO" id="GO:0006397">
    <property type="term" value="P:mRNA processing"/>
    <property type="evidence" value="ECO:0007669"/>
    <property type="project" value="UniProtKB-KW"/>
</dbReference>
<dbReference type="Pfam" id="PF13921">
    <property type="entry name" value="Myb_DNA-bind_6"/>
    <property type="match status" value="1"/>
</dbReference>
<feature type="compositionally biased region" description="Basic and acidic residues" evidence="14">
    <location>
        <begin position="5021"/>
        <end position="5033"/>
    </location>
</feature>
<dbReference type="InterPro" id="IPR020806">
    <property type="entry name" value="PKS_PP-bd"/>
</dbReference>
<dbReference type="SUPFAM" id="SSF52777">
    <property type="entry name" value="CoA-dependent acyltransferases"/>
    <property type="match status" value="11"/>
</dbReference>
<dbReference type="GO" id="GO:0031169">
    <property type="term" value="P:ferrichrome biosynthetic process"/>
    <property type="evidence" value="ECO:0007669"/>
    <property type="project" value="UniProtKB-ARBA"/>
</dbReference>
<dbReference type="GO" id="GO:0003677">
    <property type="term" value="F:DNA binding"/>
    <property type="evidence" value="ECO:0007669"/>
    <property type="project" value="UniProtKB-KW"/>
</dbReference>
<evidence type="ECO:0000256" key="11">
    <source>
        <dbReference type="ARBA" id="ARBA00023242"/>
    </source>
</evidence>
<dbReference type="PROSITE" id="PS00012">
    <property type="entry name" value="PHOSPHOPANTETHEINE"/>
    <property type="match status" value="2"/>
</dbReference>
<keyword evidence="7" id="KW-0747">Spliceosome</keyword>
<evidence type="ECO:0000256" key="3">
    <source>
        <dbReference type="ARBA" id="ARBA00022450"/>
    </source>
</evidence>
<dbReference type="SUPFAM" id="SSF56801">
    <property type="entry name" value="Acetyl-CoA synthetase-like"/>
    <property type="match status" value="3"/>
</dbReference>
<evidence type="ECO:0000256" key="13">
    <source>
        <dbReference type="ARBA" id="ARBA00055157"/>
    </source>
</evidence>
<evidence type="ECO:0000259" key="16">
    <source>
        <dbReference type="PROSITE" id="PS50090"/>
    </source>
</evidence>
<dbReference type="FunFam" id="3.30.300.30:FF:000033">
    <property type="entry name" value="Nonribosomal siderophore peptide synthase SidC"/>
    <property type="match status" value="2"/>
</dbReference>
<organism evidence="18 19">
    <name type="scientific">Golovinomyces cichoracearum</name>
    <dbReference type="NCBI Taxonomy" id="62708"/>
    <lineage>
        <taxon>Eukaryota</taxon>
        <taxon>Fungi</taxon>
        <taxon>Dikarya</taxon>
        <taxon>Ascomycota</taxon>
        <taxon>Pezizomycotina</taxon>
        <taxon>Leotiomycetes</taxon>
        <taxon>Erysiphales</taxon>
        <taxon>Erysiphaceae</taxon>
        <taxon>Golovinomyces</taxon>
    </lineage>
</organism>
<feature type="domain" description="Carrier" evidence="15">
    <location>
        <begin position="3733"/>
        <end position="3806"/>
    </location>
</feature>
<proteinExistence type="inferred from homology"/>
<dbReference type="Pfam" id="PF00550">
    <property type="entry name" value="PP-binding"/>
    <property type="match status" value="5"/>
</dbReference>
<feature type="domain" description="HTH myb-type" evidence="17">
    <location>
        <begin position="4834"/>
        <end position="4883"/>
    </location>
</feature>
<feature type="region of interest" description="Disordered" evidence="14">
    <location>
        <begin position="5017"/>
        <end position="5086"/>
    </location>
</feature>
<evidence type="ECO:0000256" key="7">
    <source>
        <dbReference type="ARBA" id="ARBA00022728"/>
    </source>
</evidence>
<dbReference type="Gene3D" id="1.10.1200.10">
    <property type="entry name" value="ACP-like"/>
    <property type="match status" value="4"/>
</dbReference>
<gene>
    <name evidence="18" type="ORF">GcM3_035002</name>
</gene>
<dbReference type="InterPro" id="IPR042099">
    <property type="entry name" value="ANL_N_sf"/>
</dbReference>
<dbReference type="GO" id="GO:0008380">
    <property type="term" value="P:RNA splicing"/>
    <property type="evidence" value="ECO:0007669"/>
    <property type="project" value="UniProtKB-KW"/>
</dbReference>
<dbReference type="EMBL" id="MCBQ01003515">
    <property type="protein sequence ID" value="RKF81494.1"/>
    <property type="molecule type" value="Genomic_DNA"/>
</dbReference>
<accession>A0A420J3Z5</accession>
<dbReference type="SUPFAM" id="SSF46689">
    <property type="entry name" value="Homeodomain-like"/>
    <property type="match status" value="1"/>
</dbReference>
<evidence type="ECO:0000256" key="12">
    <source>
        <dbReference type="ARBA" id="ARBA00029454"/>
    </source>
</evidence>
<dbReference type="Pfam" id="PF00501">
    <property type="entry name" value="AMP-binding"/>
    <property type="match status" value="3"/>
</dbReference>
<dbReference type="PROSITE" id="PS00455">
    <property type="entry name" value="AMP_BINDING"/>
    <property type="match status" value="2"/>
</dbReference>
<dbReference type="SMART" id="SM00823">
    <property type="entry name" value="PKS_PP"/>
    <property type="match status" value="1"/>
</dbReference>
<dbReference type="Proteomes" id="UP000283383">
    <property type="component" value="Unassembled WGS sequence"/>
</dbReference>
<keyword evidence="8" id="KW-0677">Repeat</keyword>
<evidence type="ECO:0000256" key="14">
    <source>
        <dbReference type="SAM" id="MobiDB-lite"/>
    </source>
</evidence>
<evidence type="ECO:0000256" key="5">
    <source>
        <dbReference type="ARBA" id="ARBA00022598"/>
    </source>
</evidence>
<comment type="similarity">
    <text evidence="2">Belongs to the CEF1 family.</text>
</comment>
<dbReference type="Pfam" id="PF11831">
    <property type="entry name" value="Myb_Cef"/>
    <property type="match status" value="1"/>
</dbReference>
<dbReference type="InterPro" id="IPR017930">
    <property type="entry name" value="Myb_dom"/>
</dbReference>
<dbReference type="PANTHER" id="PTHR45527:SF1">
    <property type="entry name" value="FATTY ACID SYNTHASE"/>
    <property type="match status" value="1"/>
</dbReference>
<evidence type="ECO:0000313" key="18">
    <source>
        <dbReference type="EMBL" id="RKF81494.1"/>
    </source>
</evidence>
<dbReference type="PANTHER" id="PTHR45527">
    <property type="entry name" value="NONRIBOSOMAL PEPTIDE SYNTHETASE"/>
    <property type="match status" value="1"/>
</dbReference>
<feature type="domain" description="Myb-like" evidence="16">
    <location>
        <begin position="4830"/>
        <end position="4879"/>
    </location>
</feature>
<comment type="caution">
    <text evidence="18">The sequence shown here is derived from an EMBL/GenBank/DDBJ whole genome shotgun (WGS) entry which is preliminary data.</text>
</comment>
<dbReference type="SUPFAM" id="SSF47336">
    <property type="entry name" value="ACP-like"/>
    <property type="match status" value="5"/>
</dbReference>
<dbReference type="GO" id="GO:0016874">
    <property type="term" value="F:ligase activity"/>
    <property type="evidence" value="ECO:0007669"/>
    <property type="project" value="UniProtKB-KW"/>
</dbReference>
<comment type="function">
    <text evidence="13">Involved in pre-mRNA splicing and cell cycle control.</text>
</comment>
<reference evidence="18 19" key="1">
    <citation type="journal article" date="2018" name="BMC Genomics">
        <title>Comparative genome analyses reveal sequence features reflecting distinct modes of host-adaptation between dicot and monocot powdery mildew.</title>
        <authorList>
            <person name="Wu Y."/>
            <person name="Ma X."/>
            <person name="Pan Z."/>
            <person name="Kale S.D."/>
            <person name="Song Y."/>
            <person name="King H."/>
            <person name="Zhang Q."/>
            <person name="Presley C."/>
            <person name="Deng X."/>
            <person name="Wei C.I."/>
            <person name="Xiao S."/>
        </authorList>
    </citation>
    <scope>NUCLEOTIDE SEQUENCE [LARGE SCALE GENOMIC DNA]</scope>
    <source>
        <strain evidence="18">UMSG3</strain>
    </source>
</reference>
<dbReference type="STRING" id="62708.A0A420J3Z5"/>
<feature type="domain" description="Carrier" evidence="15">
    <location>
        <begin position="4297"/>
        <end position="4370"/>
    </location>
</feature>
<evidence type="ECO:0000256" key="10">
    <source>
        <dbReference type="ARBA" id="ARBA00023187"/>
    </source>
</evidence>
<dbReference type="GO" id="GO:0005737">
    <property type="term" value="C:cytoplasm"/>
    <property type="evidence" value="ECO:0007669"/>
    <property type="project" value="TreeGrafter"/>
</dbReference>
<dbReference type="FunFam" id="3.40.50.980:FF:000001">
    <property type="entry name" value="Non-ribosomal peptide synthetase"/>
    <property type="match status" value="1"/>
</dbReference>
<keyword evidence="19" id="KW-1185">Reference proteome</keyword>
<dbReference type="InterPro" id="IPR001005">
    <property type="entry name" value="SANT/Myb"/>
</dbReference>
<dbReference type="Gene3D" id="3.30.300.30">
    <property type="match status" value="3"/>
</dbReference>
<dbReference type="GO" id="GO:0031177">
    <property type="term" value="F:phosphopantetheine binding"/>
    <property type="evidence" value="ECO:0007669"/>
    <property type="project" value="InterPro"/>
</dbReference>
<evidence type="ECO:0000256" key="8">
    <source>
        <dbReference type="ARBA" id="ARBA00022737"/>
    </source>
</evidence>
<dbReference type="InterPro" id="IPR009057">
    <property type="entry name" value="Homeodomain-like_sf"/>
</dbReference>